<keyword evidence="3" id="KW-1185">Reference proteome</keyword>
<evidence type="ECO:0000259" key="1">
    <source>
        <dbReference type="Pfam" id="PF16640"/>
    </source>
</evidence>
<dbReference type="SUPFAM" id="SSF49373">
    <property type="entry name" value="Invasin/intimin cell-adhesion fragments"/>
    <property type="match status" value="2"/>
</dbReference>
<protein>
    <submittedName>
        <fullName evidence="2">Bacterial Ig-like domain (Group 1)</fullName>
    </submittedName>
</protein>
<dbReference type="InterPro" id="IPR013783">
    <property type="entry name" value="Ig-like_fold"/>
</dbReference>
<dbReference type="Proteomes" id="UP000251717">
    <property type="component" value="Unassembled WGS sequence"/>
</dbReference>
<accession>A0A315XJN7</accession>
<sequence>MTLLETDKYLGSENDTAKVLVNKVESSVTVNVDDIIVGDVAVVNITVPADATGNVTVEIVGVGTYTVPVAGGAGVLVVKDLKVDDYTVKVTYNGDGKYLPNNNETTFKVSKADSDDIKVIDQGNGTVVITVPGNATGNVTVKVGNETYNATVVNGTAVVTLNNVTPGEHEIEVIYSGDENHNGTSTNSTVNIPKYDTPMSIEVSDGKVGDKVKVTVNVPDGLTNNVTVEVNGKIFSVKPVDGKAIVEIEGLLSGNKTVTATYDGDDNYVANSTTEVFKIDKNPAPISATVDNSTAGEVTIEVTLPSDATGYVIVNVNGTDYGINLTAGEKSVTIPVENSGDYTAKVTYLGDEKYLGNSTTVDYHATTNKTSSQVTAEVNDVPIGQDVVVKVTVPEGGDGNVTVRINGTNVTVPVKAGENIINVSGVSEGTHDVIIEYSGNDHVEPQTINKKVTVFRSIIAENITRGWNSPYDYKAEFLDKDGHVLADTEVQFIVNGQTYTAKTNSQGIAYLNVTKLDIGVYTVTCVNPVTGEKRNATTTIVKRLIENKDITMDFVDGTYYVVRAIGDDGKPVGKDEFVDIFVNTIHYSCRTDENGYARLKINLNPRTYEITAEYKSYKVSNKLVVKQTLKLVKKTVKVKKGKKLTLKATLKWTNGKPIKGKKVVFKLQGKKYSAKTNSKGLAKVTIKAKVTKKLHAGKKYKYSATYITNTVRGFVKVTK</sequence>
<dbReference type="EMBL" id="MZGS01000036">
    <property type="protein sequence ID" value="PWB84690.1"/>
    <property type="molecule type" value="Genomic_DNA"/>
</dbReference>
<feature type="domain" description="Bacterial Ig-like" evidence="1">
    <location>
        <begin position="126"/>
        <end position="191"/>
    </location>
</feature>
<comment type="caution">
    <text evidence="2">The sequence shown here is derived from an EMBL/GenBank/DDBJ whole genome shotgun (WGS) entry which is preliminary data.</text>
</comment>
<gene>
    <name evidence="2" type="ORF">MBBTH_21670</name>
</gene>
<dbReference type="InterPro" id="IPR032109">
    <property type="entry name" value="Big_3_5"/>
</dbReference>
<dbReference type="Pfam" id="PF16640">
    <property type="entry name" value="Big_3_5"/>
    <property type="match status" value="1"/>
</dbReference>
<evidence type="ECO:0000313" key="3">
    <source>
        <dbReference type="Proteomes" id="UP000251717"/>
    </source>
</evidence>
<proteinExistence type="predicted"/>
<dbReference type="InterPro" id="IPR008964">
    <property type="entry name" value="Invasin/intimin_cell_adhesion"/>
</dbReference>
<organism evidence="2 3">
    <name type="scientific">Methanobrevibacter thaueri</name>
    <dbReference type="NCBI Taxonomy" id="190975"/>
    <lineage>
        <taxon>Archaea</taxon>
        <taxon>Methanobacteriati</taxon>
        <taxon>Methanobacteriota</taxon>
        <taxon>Methanomada group</taxon>
        <taxon>Methanobacteria</taxon>
        <taxon>Methanobacteriales</taxon>
        <taxon>Methanobacteriaceae</taxon>
        <taxon>Methanobrevibacter</taxon>
    </lineage>
</organism>
<name>A0A315XJN7_9EURY</name>
<dbReference type="Gene3D" id="2.60.40.10">
    <property type="entry name" value="Immunoglobulins"/>
    <property type="match status" value="5"/>
</dbReference>
<dbReference type="AlphaFoldDB" id="A0A315XJN7"/>
<reference evidence="2 3" key="1">
    <citation type="submission" date="2017-03" db="EMBL/GenBank/DDBJ databases">
        <title>Genome sequence of Methanobrevibacter thaueri.</title>
        <authorList>
            <person name="Poehlein A."/>
            <person name="Seedorf H."/>
            <person name="Daniel R."/>
        </authorList>
    </citation>
    <scope>NUCLEOTIDE SEQUENCE [LARGE SCALE GENOMIC DNA]</scope>
    <source>
        <strain evidence="2 3">DSM 11995</strain>
    </source>
</reference>
<evidence type="ECO:0000313" key="2">
    <source>
        <dbReference type="EMBL" id="PWB84690.1"/>
    </source>
</evidence>